<evidence type="ECO:0000313" key="4">
    <source>
        <dbReference type="Proteomes" id="UP000298050"/>
    </source>
</evidence>
<gene>
    <name evidence="3" type="ORF">E4634_13810</name>
</gene>
<dbReference type="InterPro" id="IPR036188">
    <property type="entry name" value="FAD/NAD-bd_sf"/>
</dbReference>
<accession>A0A4Z0LZI4</accession>
<dbReference type="GO" id="GO:0016491">
    <property type="term" value="F:oxidoreductase activity"/>
    <property type="evidence" value="ECO:0007669"/>
    <property type="project" value="UniProtKB-KW"/>
</dbReference>
<keyword evidence="1" id="KW-0560">Oxidoreductase</keyword>
<proteinExistence type="predicted"/>
<comment type="caution">
    <text evidence="3">The sequence shown here is derived from an EMBL/GenBank/DDBJ whole genome shotgun (WGS) entry which is preliminary data.</text>
</comment>
<protein>
    <submittedName>
        <fullName evidence="3">FAD-binding oxidoreductase</fullName>
    </submittedName>
</protein>
<evidence type="ECO:0000259" key="2">
    <source>
        <dbReference type="Pfam" id="PF01266"/>
    </source>
</evidence>
<dbReference type="RefSeq" id="WP_135444861.1">
    <property type="nucleotide sequence ID" value="NZ_SRLE01000009.1"/>
</dbReference>
<keyword evidence="4" id="KW-1185">Reference proteome</keyword>
<dbReference type="OrthoDB" id="18526at2"/>
<organism evidence="3 4">
    <name type="scientific">Mangrovimicrobium sediminis</name>
    <dbReference type="NCBI Taxonomy" id="2562682"/>
    <lineage>
        <taxon>Bacteria</taxon>
        <taxon>Pseudomonadati</taxon>
        <taxon>Pseudomonadota</taxon>
        <taxon>Gammaproteobacteria</taxon>
        <taxon>Cellvibrionales</taxon>
        <taxon>Halieaceae</taxon>
        <taxon>Mangrovimicrobium</taxon>
    </lineage>
</organism>
<dbReference type="Gene3D" id="3.30.9.10">
    <property type="entry name" value="D-Amino Acid Oxidase, subunit A, domain 2"/>
    <property type="match status" value="1"/>
</dbReference>
<dbReference type="Gene3D" id="3.50.50.60">
    <property type="entry name" value="FAD/NAD(P)-binding domain"/>
    <property type="match status" value="1"/>
</dbReference>
<dbReference type="SUPFAM" id="SSF51905">
    <property type="entry name" value="FAD/NAD(P)-binding domain"/>
    <property type="match status" value="1"/>
</dbReference>
<reference evidence="3 4" key="1">
    <citation type="submission" date="2019-04" db="EMBL/GenBank/DDBJ databases">
        <title>Taxonomy of novel Haliea sp. from mangrove soil of West Coast of India.</title>
        <authorList>
            <person name="Verma A."/>
            <person name="Kumar P."/>
            <person name="Krishnamurthi S."/>
        </authorList>
    </citation>
    <scope>NUCLEOTIDE SEQUENCE [LARGE SCALE GENOMIC DNA]</scope>
    <source>
        <strain evidence="3 4">SAOS-164</strain>
    </source>
</reference>
<feature type="domain" description="FAD dependent oxidoreductase" evidence="2">
    <location>
        <begin position="2"/>
        <end position="329"/>
    </location>
</feature>
<dbReference type="Proteomes" id="UP000298050">
    <property type="component" value="Unassembled WGS sequence"/>
</dbReference>
<dbReference type="Pfam" id="PF01266">
    <property type="entry name" value="DAO"/>
    <property type="match status" value="1"/>
</dbReference>
<dbReference type="EMBL" id="SRLE01000009">
    <property type="protein sequence ID" value="TGD72596.1"/>
    <property type="molecule type" value="Genomic_DNA"/>
</dbReference>
<dbReference type="AlphaFoldDB" id="A0A4Z0LZI4"/>
<sequence length="416" mass="45288">MKVAIIGAGLAGTSAAQALTLQGIEVDLFDARPGPMHGASRWNEGKLHLGYVFAKDRSLATASAMIEGSCSFFPILRTLFGEQVPARTSRPFTYDVIASGQLTPDAVRAQFAAIDQLLAAQPALAAGYPAPLWPSSDAPSASGRTSEQVQASLLTPEVCIEIHSLSTWLRRALADNPRLRVFGDSRVQRIERLADERFALHGNLPPDLPRYSHVINAAWEGRLALDESVAHPLPPDWNFRYKLAIHFRDIPADFDLPPCTGVLGEYGDAVYFPDGTFYLSWYPACRMLFSRDVLPPGIEDPQGTEADKLFDEALTGACSLWPQLDRLREYRDHAVIRGGYIYTRGGTDIKDPDSLLHTRDRIGLTATGNYLSVDTGKLCTAPLMGLLAAAEVCPQWGDAVEALRRGAAVECDAPVA</sequence>
<evidence type="ECO:0000256" key="1">
    <source>
        <dbReference type="ARBA" id="ARBA00023002"/>
    </source>
</evidence>
<name>A0A4Z0LZI4_9GAMM</name>
<dbReference type="InterPro" id="IPR006076">
    <property type="entry name" value="FAD-dep_OxRdtase"/>
</dbReference>
<evidence type="ECO:0000313" key="3">
    <source>
        <dbReference type="EMBL" id="TGD72596.1"/>
    </source>
</evidence>